<gene>
    <name evidence="2" type="ORF">PLXY2_LOCUS14421</name>
</gene>
<feature type="chain" id="PRO_5035783167" evidence="1">
    <location>
        <begin position="23"/>
        <end position="119"/>
    </location>
</feature>
<keyword evidence="3" id="KW-1185">Reference proteome</keyword>
<sequence>MRAVLWCGVCALGWLSLVGCHSAGSELESVRYGPAEDRFPGDSFVFAAINVTYEDEHGEIYSDVSENIDPGRWGSGQHMLTRACNSGLTSEMQQPTLEPRGPAQSALYDDTTCNTWRGI</sequence>
<dbReference type="PROSITE" id="PS51257">
    <property type="entry name" value="PROKAR_LIPOPROTEIN"/>
    <property type="match status" value="1"/>
</dbReference>
<dbReference type="EMBL" id="CAJHNJ030000127">
    <property type="protein sequence ID" value="CAG9136181.1"/>
    <property type="molecule type" value="Genomic_DNA"/>
</dbReference>
<protein>
    <submittedName>
        <fullName evidence="2">(diamondback moth) hypothetical protein</fullName>
    </submittedName>
</protein>
<evidence type="ECO:0000313" key="3">
    <source>
        <dbReference type="Proteomes" id="UP000653454"/>
    </source>
</evidence>
<dbReference type="Proteomes" id="UP000653454">
    <property type="component" value="Unassembled WGS sequence"/>
</dbReference>
<organism evidence="2 3">
    <name type="scientific">Plutella xylostella</name>
    <name type="common">Diamondback moth</name>
    <name type="synonym">Plutella maculipennis</name>
    <dbReference type="NCBI Taxonomy" id="51655"/>
    <lineage>
        <taxon>Eukaryota</taxon>
        <taxon>Metazoa</taxon>
        <taxon>Ecdysozoa</taxon>
        <taxon>Arthropoda</taxon>
        <taxon>Hexapoda</taxon>
        <taxon>Insecta</taxon>
        <taxon>Pterygota</taxon>
        <taxon>Neoptera</taxon>
        <taxon>Endopterygota</taxon>
        <taxon>Lepidoptera</taxon>
        <taxon>Glossata</taxon>
        <taxon>Ditrysia</taxon>
        <taxon>Yponomeutoidea</taxon>
        <taxon>Plutellidae</taxon>
        <taxon>Plutella</taxon>
    </lineage>
</organism>
<dbReference type="AlphaFoldDB" id="A0A8S4G927"/>
<comment type="caution">
    <text evidence="2">The sequence shown here is derived from an EMBL/GenBank/DDBJ whole genome shotgun (WGS) entry which is preliminary data.</text>
</comment>
<reference evidence="2" key="1">
    <citation type="submission" date="2020-11" db="EMBL/GenBank/DDBJ databases">
        <authorList>
            <person name="Whiteford S."/>
        </authorList>
    </citation>
    <scope>NUCLEOTIDE SEQUENCE</scope>
</reference>
<proteinExistence type="predicted"/>
<feature type="signal peptide" evidence="1">
    <location>
        <begin position="1"/>
        <end position="22"/>
    </location>
</feature>
<evidence type="ECO:0000256" key="1">
    <source>
        <dbReference type="SAM" id="SignalP"/>
    </source>
</evidence>
<keyword evidence="1" id="KW-0732">Signal</keyword>
<accession>A0A8S4G927</accession>
<name>A0A8S4G927_PLUXY</name>
<evidence type="ECO:0000313" key="2">
    <source>
        <dbReference type="EMBL" id="CAG9136181.1"/>
    </source>
</evidence>